<evidence type="ECO:0000313" key="2">
    <source>
        <dbReference type="EMBL" id="ALV41853.1"/>
    </source>
</evidence>
<evidence type="ECO:0000313" key="3">
    <source>
        <dbReference type="Proteomes" id="UP000065151"/>
    </source>
</evidence>
<evidence type="ECO:0000256" key="1">
    <source>
        <dbReference type="SAM" id="SignalP"/>
    </source>
</evidence>
<keyword evidence="1" id="KW-0732">Signal</keyword>
<feature type="signal peptide" evidence="1">
    <location>
        <begin position="1"/>
        <end position="34"/>
    </location>
</feature>
<dbReference type="AlphaFoldDB" id="A0A0U3QBU5"/>
<dbReference type="Gene3D" id="2.130.10.10">
    <property type="entry name" value="YVTN repeat-like/Quinoprotein amine dehydrogenase"/>
    <property type="match status" value="1"/>
</dbReference>
<proteinExistence type="predicted"/>
<feature type="chain" id="PRO_5006843610" description="Superoxide dismutase" evidence="1">
    <location>
        <begin position="35"/>
        <end position="314"/>
    </location>
</feature>
<dbReference type="SUPFAM" id="SSF63829">
    <property type="entry name" value="Calcium-dependent phosphotriesterase"/>
    <property type="match status" value="1"/>
</dbReference>
<name>A0A0U3QBU5_9MICC</name>
<dbReference type="KEGG" id="psul:AU252_12355"/>
<organism evidence="2">
    <name type="scientific">Pseudarthrobacter sulfonivorans</name>
    <dbReference type="NCBI Taxonomy" id="121292"/>
    <lineage>
        <taxon>Bacteria</taxon>
        <taxon>Bacillati</taxon>
        <taxon>Actinomycetota</taxon>
        <taxon>Actinomycetes</taxon>
        <taxon>Micrococcales</taxon>
        <taxon>Micrococcaceae</taxon>
        <taxon>Pseudarthrobacter</taxon>
    </lineage>
</organism>
<reference evidence="2 3" key="1">
    <citation type="submission" date="2015-12" db="EMBL/GenBank/DDBJ databases">
        <authorList>
            <person name="Shamseldin A."/>
            <person name="Moawad H."/>
            <person name="Abd El-Rahim W.M."/>
            <person name="Sadowsky M.J."/>
        </authorList>
    </citation>
    <scope>NUCLEOTIDE SEQUENCE [LARGE SCALE GENOMIC DNA]</scope>
    <source>
        <strain evidence="2 3">Ar51</strain>
    </source>
</reference>
<accession>A0A0U3QBU5</accession>
<dbReference type="STRING" id="121292.AU252_12355"/>
<dbReference type="EMBL" id="CP013747">
    <property type="protein sequence ID" value="ALV41853.1"/>
    <property type="molecule type" value="Genomic_DNA"/>
</dbReference>
<sequence>MARTTQNSGKVQRRTAIGFIALMGLLAPVLPASASPPEDSVIVLKGATSAEGIAAGSGTTFYAGDLALGDIYRGDIREGKARLFIDVSEFDTQPRAAVGMKADTRNNLLFVAGGGTGKAFVYDTESGEPVDDFTLAPGFINDVALTRDGAWFTNSAAGELYFLPVGRHGELGTVEILPLCGPAAELTPGFDLNGIAAAKGGRVLIVAHSNNRALYTVDPETGDSALIEGVDVPNVDGILVRGHTVWAVQNFLNQIVRIDLSNDLSSGEIEDTITSPHFDVPTTVARFGNTLAAVNAQFMRPASPHEVVLVPARD</sequence>
<evidence type="ECO:0008006" key="4">
    <source>
        <dbReference type="Google" id="ProtNLM"/>
    </source>
</evidence>
<dbReference type="InterPro" id="IPR015943">
    <property type="entry name" value="WD40/YVTN_repeat-like_dom_sf"/>
</dbReference>
<protein>
    <recommendedName>
        <fullName evidence="4">Superoxide dismutase</fullName>
    </recommendedName>
</protein>
<dbReference type="Proteomes" id="UP000065151">
    <property type="component" value="Chromosome"/>
</dbReference>
<gene>
    <name evidence="2" type="ORF">AU252_12355</name>
</gene>
<dbReference type="RefSeq" id="WP_058930977.1">
    <property type="nucleotide sequence ID" value="NZ_CP013747.1"/>
</dbReference>